<organism evidence="2 3">
    <name type="scientific">Elsinoe australis</name>
    <dbReference type="NCBI Taxonomy" id="40998"/>
    <lineage>
        <taxon>Eukaryota</taxon>
        <taxon>Fungi</taxon>
        <taxon>Dikarya</taxon>
        <taxon>Ascomycota</taxon>
        <taxon>Pezizomycotina</taxon>
        <taxon>Dothideomycetes</taxon>
        <taxon>Dothideomycetidae</taxon>
        <taxon>Myriangiales</taxon>
        <taxon>Elsinoaceae</taxon>
        <taxon>Elsinoe</taxon>
    </lineage>
</organism>
<sequence length="182" mass="20198">MVQRRRLSSPDQRSRTVAAPKQCERPNYPAPNEVRVSRRAVFDIWDSPEEGSEGSDTTAAEDNSRQHDAITKSQVARLRTHQVTQEQHDLINTFGNVELSDNHTHLPATSTGPGPFRPLRHGLRDRKGEEETIIVDDEDSVNAPKGKGKGKGKAIIVGDEDFVPTHKDKRATPSTNEMILCG</sequence>
<feature type="region of interest" description="Disordered" evidence="1">
    <location>
        <begin position="1"/>
        <end position="67"/>
    </location>
</feature>
<evidence type="ECO:0000256" key="1">
    <source>
        <dbReference type="SAM" id="MobiDB-lite"/>
    </source>
</evidence>
<reference evidence="2 3" key="1">
    <citation type="submission" date="2018-02" db="EMBL/GenBank/DDBJ databases">
        <title>Draft genome sequences of Elsinoe sp., causing black scab on jojoba.</title>
        <authorList>
            <person name="Stodart B."/>
            <person name="Jeffress S."/>
            <person name="Ash G."/>
            <person name="Arun Chinnappa K."/>
        </authorList>
    </citation>
    <scope>NUCLEOTIDE SEQUENCE [LARGE SCALE GENOMIC DNA]</scope>
    <source>
        <strain evidence="2 3">Hillstone_2</strain>
    </source>
</reference>
<protein>
    <submittedName>
        <fullName evidence="2">Uncharacterized protein</fullName>
    </submittedName>
</protein>
<dbReference type="EMBL" id="PTQR01000050">
    <property type="protein sequence ID" value="TKX23931.1"/>
    <property type="molecule type" value="Genomic_DNA"/>
</dbReference>
<comment type="caution">
    <text evidence="2">The sequence shown here is derived from an EMBL/GenBank/DDBJ whole genome shotgun (WGS) entry which is preliminary data.</text>
</comment>
<dbReference type="AlphaFoldDB" id="A0A4U7B3F0"/>
<name>A0A4U7B3F0_9PEZI</name>
<dbReference type="Proteomes" id="UP000308133">
    <property type="component" value="Unassembled WGS sequence"/>
</dbReference>
<accession>A0A4U7B3F0</accession>
<proteinExistence type="predicted"/>
<evidence type="ECO:0000313" key="2">
    <source>
        <dbReference type="EMBL" id="TKX23931.1"/>
    </source>
</evidence>
<gene>
    <name evidence="2" type="ORF">C1H76_3869</name>
</gene>
<evidence type="ECO:0000313" key="3">
    <source>
        <dbReference type="Proteomes" id="UP000308133"/>
    </source>
</evidence>